<sequence>MDVSVEQLTHAQSVPNVHYHHTPPSIPLQEVDCYIAPSVDLITVAWALHWFDLPSHSVSCHTLHHPSGMLDVYCYTMPGAMTSSMFHSIDFT</sequence>
<keyword evidence="2" id="KW-1185">Reference proteome</keyword>
<comment type="caution">
    <text evidence="1">The sequence shown here is derived from an EMBL/GenBank/DDBJ whole genome shotgun (WGS) entry which is preliminary data.</text>
</comment>
<evidence type="ECO:0000313" key="2">
    <source>
        <dbReference type="Proteomes" id="UP000652761"/>
    </source>
</evidence>
<dbReference type="AlphaFoldDB" id="A0A843TL29"/>
<reference evidence="1" key="1">
    <citation type="submission" date="2017-07" db="EMBL/GenBank/DDBJ databases">
        <title>Taro Niue Genome Assembly and Annotation.</title>
        <authorList>
            <person name="Atibalentja N."/>
            <person name="Keating K."/>
            <person name="Fields C.J."/>
        </authorList>
    </citation>
    <scope>NUCLEOTIDE SEQUENCE</scope>
    <source>
        <strain evidence="1">Niue_2</strain>
        <tissue evidence="1">Leaf</tissue>
    </source>
</reference>
<accession>A0A843TL29</accession>
<dbReference type="Proteomes" id="UP000652761">
    <property type="component" value="Unassembled WGS sequence"/>
</dbReference>
<organism evidence="1 2">
    <name type="scientific">Colocasia esculenta</name>
    <name type="common">Wild taro</name>
    <name type="synonym">Arum esculentum</name>
    <dbReference type="NCBI Taxonomy" id="4460"/>
    <lineage>
        <taxon>Eukaryota</taxon>
        <taxon>Viridiplantae</taxon>
        <taxon>Streptophyta</taxon>
        <taxon>Embryophyta</taxon>
        <taxon>Tracheophyta</taxon>
        <taxon>Spermatophyta</taxon>
        <taxon>Magnoliopsida</taxon>
        <taxon>Liliopsida</taxon>
        <taxon>Araceae</taxon>
        <taxon>Aroideae</taxon>
        <taxon>Colocasieae</taxon>
        <taxon>Colocasia</taxon>
    </lineage>
</organism>
<name>A0A843TL29_COLES</name>
<gene>
    <name evidence="1" type="ORF">Taro_003142</name>
</gene>
<dbReference type="PANTHER" id="PTHR45180:SF1">
    <property type="entry name" value="OS01G0307686 PROTEIN"/>
    <property type="match status" value="1"/>
</dbReference>
<dbReference type="Gene3D" id="3.40.50.150">
    <property type="entry name" value="Vaccinia Virus protein VP39"/>
    <property type="match status" value="1"/>
</dbReference>
<protein>
    <submittedName>
        <fullName evidence="1">Uncharacterized protein</fullName>
    </submittedName>
</protein>
<dbReference type="EMBL" id="NMUH01000079">
    <property type="protein sequence ID" value="MQL70787.1"/>
    <property type="molecule type" value="Genomic_DNA"/>
</dbReference>
<dbReference type="PANTHER" id="PTHR45180">
    <property type="entry name" value="OS01G0307686 PROTEIN"/>
    <property type="match status" value="1"/>
</dbReference>
<evidence type="ECO:0000313" key="1">
    <source>
        <dbReference type="EMBL" id="MQL70787.1"/>
    </source>
</evidence>
<dbReference type="InterPro" id="IPR029063">
    <property type="entry name" value="SAM-dependent_MTases_sf"/>
</dbReference>
<proteinExistence type="predicted"/>
<dbReference type="OrthoDB" id="10027013at2759"/>